<gene>
    <name evidence="4" type="ORF">FCL40_03685</name>
</gene>
<dbReference type="InterPro" id="IPR050902">
    <property type="entry name" value="ABC_Transporter_SBP"/>
</dbReference>
<dbReference type="SUPFAM" id="SSF53807">
    <property type="entry name" value="Helical backbone' metal receptor"/>
    <property type="match status" value="1"/>
</dbReference>
<dbReference type="NCBIfam" id="NF038402">
    <property type="entry name" value="TroA_like"/>
    <property type="match status" value="1"/>
</dbReference>
<evidence type="ECO:0000256" key="2">
    <source>
        <dbReference type="SAM" id="SignalP"/>
    </source>
</evidence>
<organism evidence="4 5">
    <name type="scientific">Ferrimonas sediminicola</name>
    <dbReference type="NCBI Taxonomy" id="2569538"/>
    <lineage>
        <taxon>Bacteria</taxon>
        <taxon>Pseudomonadati</taxon>
        <taxon>Pseudomonadota</taxon>
        <taxon>Gammaproteobacteria</taxon>
        <taxon>Alteromonadales</taxon>
        <taxon>Ferrimonadaceae</taxon>
        <taxon>Ferrimonas</taxon>
    </lineage>
</organism>
<feature type="signal peptide" evidence="2">
    <location>
        <begin position="1"/>
        <end position="22"/>
    </location>
</feature>
<feature type="domain" description="Fe/B12 periplasmic-binding" evidence="3">
    <location>
        <begin position="24"/>
        <end position="275"/>
    </location>
</feature>
<dbReference type="Pfam" id="PF01497">
    <property type="entry name" value="Peripla_BP_2"/>
    <property type="match status" value="1"/>
</dbReference>
<dbReference type="InterPro" id="IPR054828">
    <property type="entry name" value="Vit_B12_bind_prot"/>
</dbReference>
<evidence type="ECO:0000259" key="3">
    <source>
        <dbReference type="PROSITE" id="PS50983"/>
    </source>
</evidence>
<accession>A0A4U1BGD9</accession>
<dbReference type="Proteomes" id="UP000305674">
    <property type="component" value="Unassembled WGS sequence"/>
</dbReference>
<dbReference type="InterPro" id="IPR002491">
    <property type="entry name" value="ABC_transptr_periplasmic_BD"/>
</dbReference>
<dbReference type="EMBL" id="SWCI01000002">
    <property type="protein sequence ID" value="TKB50275.1"/>
    <property type="molecule type" value="Genomic_DNA"/>
</dbReference>
<dbReference type="PANTHER" id="PTHR30535">
    <property type="entry name" value="VITAMIN B12-BINDING PROTEIN"/>
    <property type="match status" value="1"/>
</dbReference>
<dbReference type="Gene3D" id="3.40.50.1980">
    <property type="entry name" value="Nitrogenase molybdenum iron protein domain"/>
    <property type="match status" value="2"/>
</dbReference>
<name>A0A4U1BGD9_9GAMM</name>
<proteinExistence type="predicted"/>
<dbReference type="AlphaFoldDB" id="A0A4U1BGD9"/>
<sequence length="277" mass="30806">MRTLLLLMLLMLLMLLAPSAEAMRLVVLSPHSVEMVYELGAGDEILATVDYADYPEAARAIPRIGRHDHLNLERLLELQPELVVLSFDDTSDAILARLNALGVPLFDTGVTSVDQVADRLQALGAAIGRPAQGQSSARQFRERLARLRQQYRHRTRVKVFYQVWPEPLTTVSGGWMNGILADCGADNIFADGVAAYPQVAMEQVLMRMPELIIKPFAHGGRNQQAVAWDSWPEIPAVKHGHLAQIDGDLLHRTGPRVLEGMARVCQLVEQVRQEPVR</sequence>
<protein>
    <submittedName>
        <fullName evidence="4">Cobalamin-binding protein</fullName>
    </submittedName>
</protein>
<dbReference type="OrthoDB" id="6495095at2"/>
<comment type="caution">
    <text evidence="4">The sequence shown here is derived from an EMBL/GenBank/DDBJ whole genome shotgun (WGS) entry which is preliminary data.</text>
</comment>
<dbReference type="PANTHER" id="PTHR30535:SF34">
    <property type="entry name" value="MOLYBDATE-BINDING PROTEIN MOLA"/>
    <property type="match status" value="1"/>
</dbReference>
<keyword evidence="1 2" id="KW-0732">Signal</keyword>
<evidence type="ECO:0000256" key="1">
    <source>
        <dbReference type="ARBA" id="ARBA00022729"/>
    </source>
</evidence>
<evidence type="ECO:0000313" key="4">
    <source>
        <dbReference type="EMBL" id="TKB50275.1"/>
    </source>
</evidence>
<dbReference type="PROSITE" id="PS50983">
    <property type="entry name" value="FE_B12_PBP"/>
    <property type="match status" value="1"/>
</dbReference>
<evidence type="ECO:0000313" key="5">
    <source>
        <dbReference type="Proteomes" id="UP000305674"/>
    </source>
</evidence>
<dbReference type="CDD" id="cd01144">
    <property type="entry name" value="BtuF"/>
    <property type="match status" value="1"/>
</dbReference>
<dbReference type="GO" id="GO:0071281">
    <property type="term" value="P:cellular response to iron ion"/>
    <property type="evidence" value="ECO:0007669"/>
    <property type="project" value="TreeGrafter"/>
</dbReference>
<reference evidence="4 5" key="1">
    <citation type="submission" date="2019-04" db="EMBL/GenBank/DDBJ databases">
        <authorList>
            <person name="Hwang J.C."/>
        </authorList>
    </citation>
    <scope>NUCLEOTIDE SEQUENCE [LARGE SCALE GENOMIC DNA]</scope>
    <source>
        <strain evidence="4 5">IMCC35001</strain>
    </source>
</reference>
<keyword evidence="5" id="KW-1185">Reference proteome</keyword>
<dbReference type="RefSeq" id="WP_136851506.1">
    <property type="nucleotide sequence ID" value="NZ_SWCI01000002.1"/>
</dbReference>
<feature type="chain" id="PRO_5020475380" evidence="2">
    <location>
        <begin position="23"/>
        <end position="277"/>
    </location>
</feature>